<evidence type="ECO:0000313" key="1">
    <source>
        <dbReference type="EMBL" id="KKK87515.1"/>
    </source>
</evidence>
<gene>
    <name evidence="1" type="ORF">LCGC14_2752480</name>
</gene>
<dbReference type="EMBL" id="LAZR01050365">
    <property type="protein sequence ID" value="KKK87515.1"/>
    <property type="molecule type" value="Genomic_DNA"/>
</dbReference>
<dbReference type="AlphaFoldDB" id="A0A0F8ZNE6"/>
<accession>A0A0F8ZNE6</accession>
<organism evidence="1">
    <name type="scientific">marine sediment metagenome</name>
    <dbReference type="NCBI Taxonomy" id="412755"/>
    <lineage>
        <taxon>unclassified sequences</taxon>
        <taxon>metagenomes</taxon>
        <taxon>ecological metagenomes</taxon>
    </lineage>
</organism>
<sequence>MTIYYVERGGELWFYRSLGATRPFHRISAGDAFRPTLRRFYRRFACALGYRLVKHPRWHRRYT</sequence>
<feature type="non-terminal residue" evidence="1">
    <location>
        <position position="63"/>
    </location>
</feature>
<reference evidence="1" key="1">
    <citation type="journal article" date="2015" name="Nature">
        <title>Complex archaea that bridge the gap between prokaryotes and eukaryotes.</title>
        <authorList>
            <person name="Spang A."/>
            <person name="Saw J.H."/>
            <person name="Jorgensen S.L."/>
            <person name="Zaremba-Niedzwiedzka K."/>
            <person name="Martijn J."/>
            <person name="Lind A.E."/>
            <person name="van Eijk R."/>
            <person name="Schleper C."/>
            <person name="Guy L."/>
            <person name="Ettema T.J."/>
        </authorList>
    </citation>
    <scope>NUCLEOTIDE SEQUENCE</scope>
</reference>
<proteinExistence type="predicted"/>
<comment type="caution">
    <text evidence="1">The sequence shown here is derived from an EMBL/GenBank/DDBJ whole genome shotgun (WGS) entry which is preliminary data.</text>
</comment>
<protein>
    <submittedName>
        <fullName evidence="1">Uncharacterized protein</fullName>
    </submittedName>
</protein>
<name>A0A0F8ZNE6_9ZZZZ</name>